<dbReference type="Gene3D" id="2.160.20.10">
    <property type="entry name" value="Single-stranded right-handed beta-helix, Pectin lyase-like"/>
    <property type="match status" value="2"/>
</dbReference>
<dbReference type="PANTHER" id="PTHR39198">
    <property type="entry name" value="HYPOTHETICAL MEMBRANE PROTEIN, CONSERVED"/>
    <property type="match status" value="1"/>
</dbReference>
<dbReference type="EMBL" id="PNIQ01000739">
    <property type="protein sequence ID" value="PMP78366.1"/>
    <property type="molecule type" value="Genomic_DNA"/>
</dbReference>
<dbReference type="InterPro" id="IPR012334">
    <property type="entry name" value="Pectin_lyas_fold"/>
</dbReference>
<dbReference type="InterPro" id="IPR039448">
    <property type="entry name" value="Beta_helix"/>
</dbReference>
<evidence type="ECO:0000256" key="1">
    <source>
        <dbReference type="SAM" id="MobiDB-lite"/>
    </source>
</evidence>
<gene>
    <name evidence="3" type="ORF">C0184_11050</name>
</gene>
<dbReference type="PANTHER" id="PTHR39198:SF1">
    <property type="entry name" value="ALPHA-GALACTOSIDASE NEW3 DOMAIN-CONTAINING PROTEIN"/>
    <property type="match status" value="1"/>
</dbReference>
<accession>A0A2J6X2U7</accession>
<evidence type="ECO:0000313" key="4">
    <source>
        <dbReference type="Proteomes" id="UP000243376"/>
    </source>
</evidence>
<proteinExistence type="predicted"/>
<sequence>MHRHLHVAILIIILIGLLPTTKPVYAAAFVVNSLADTDDGTCTTSANGCTLREAINAANSNGIPDTITFSVSGTIYIQNAGLPPLTEGNTTIDGGNGHTVVISGEQLRDANDTPIPAHGLGIASKNNVIRGLVIIRFSRGTSVGGAGIYLYNNAQNNLIANNWIGHLNGLPEPNTGYGILVDGGASNNRIGTGDPSDRNVISGNVIADISIGNTTSTAFVSGNQILGNYIGTTVAGDAALPVTPLTTNLGGIAIEQYARDTIISGNVIGGYLGSNAAGIVLFSNSTSAGSPSIPRTTRITGNWIGVTPTGTVIANRIGILVSGGAVYGAIDTVIGDPIDPVGGRNYISGNTNGGIVISDTQFATGPMTIVGNWIGVALNAGGNPFPVGNGTINQVNGGEGVFVGRNSVNTVIGPGNVIVGARTNAIRIRSGNTIVRGNYLGTDPTGSQTTTTTINQPTVGYGTGDATVYIENGSNSQIGGPNPSDRNVIAAGNFAYTGSGAAVLIEPCTTCTANSNIVEGNYLGVRADGNGILASSIVAESEGLRLSGVSNTTVRNNLIGGVDRGINIRNNASSNLIVGNRIGVRASSSETPGSGTTTRKDGIQLNSGSNNRIENNLIAFTGQANVNPFSTAHGITVNSSNNQLIGNRLVRNGRLSFGHGIFVANSISGVLISRNTTQNNEGDGISLGSGANGGLVAPTFNPITAGSPIVTGSTGCGANCVVEIFTTSASITDRDREGPVFLTSVTTTTGGSFSANVTGCLGYITATVHNPTTGNSSPFSNALNVSATDACATPTATLTVTGGSSRVVSIGSTSTYTLTLSHTASVTRTYTLNLTSDRGWTSGPALVEVPPQGSTEILIGVLVPFTAAAGDTDTTTVTARSDQTVSNSITLTTVAQAATITPAQPVVSPGYIIERSGNTITFTHTVTNTGQLTGNLSVIRPDGSSGLPAFSGTPPTGWSIVSATFGSTTLTAGATTTLTIVVNVPDSGTLIAGDYPFAFRVRAVSQQGTQIFTEQSDPPTTDTVRVPVV</sequence>
<dbReference type="SUPFAM" id="SSF51126">
    <property type="entry name" value="Pectin lyase-like"/>
    <property type="match status" value="2"/>
</dbReference>
<comment type="caution">
    <text evidence="3">The sequence shown here is derived from an EMBL/GenBank/DDBJ whole genome shotgun (WGS) entry which is preliminary data.</text>
</comment>
<dbReference type="InterPro" id="IPR011050">
    <property type="entry name" value="Pectin_lyase_fold/virulence"/>
</dbReference>
<dbReference type="InterPro" id="IPR026457">
    <property type="entry name" value="CSLREA_Nterm"/>
</dbReference>
<feature type="compositionally biased region" description="Low complexity" evidence="1">
    <location>
        <begin position="587"/>
        <end position="597"/>
    </location>
</feature>
<dbReference type="Proteomes" id="UP000243376">
    <property type="component" value="Unassembled WGS sequence"/>
</dbReference>
<dbReference type="Pfam" id="PF13229">
    <property type="entry name" value="Beta_helix"/>
    <property type="match status" value="1"/>
</dbReference>
<name>A0A2J6X2U7_9CHLR</name>
<feature type="non-terminal residue" evidence="3">
    <location>
        <position position="1029"/>
    </location>
</feature>
<feature type="domain" description="Right handed beta helix" evidence="2">
    <location>
        <begin position="502"/>
        <end position="652"/>
    </location>
</feature>
<dbReference type="AlphaFoldDB" id="A0A2J6X2U7"/>
<dbReference type="NCBIfam" id="TIGR04214">
    <property type="entry name" value="CSLREA_Nterm"/>
    <property type="match status" value="1"/>
</dbReference>
<evidence type="ECO:0000313" key="3">
    <source>
        <dbReference type="EMBL" id="PMP78366.1"/>
    </source>
</evidence>
<reference evidence="3 4" key="1">
    <citation type="submission" date="2018-01" db="EMBL/GenBank/DDBJ databases">
        <title>Metagenomic assembled genomes from two thermal pools in the Uzon Caldera, Kamchatka, Russia.</title>
        <authorList>
            <person name="Wilkins L."/>
            <person name="Ettinger C."/>
        </authorList>
    </citation>
    <scope>NUCLEOTIDE SEQUENCE [LARGE SCALE GENOMIC DNA]</scope>
    <source>
        <strain evidence="3">ZAV-02</strain>
    </source>
</reference>
<evidence type="ECO:0000259" key="2">
    <source>
        <dbReference type="Pfam" id="PF13229"/>
    </source>
</evidence>
<dbReference type="InterPro" id="IPR006626">
    <property type="entry name" value="PbH1"/>
</dbReference>
<feature type="region of interest" description="Disordered" evidence="1">
    <location>
        <begin position="587"/>
        <end position="607"/>
    </location>
</feature>
<protein>
    <recommendedName>
        <fullName evidence="2">Right handed beta helix domain-containing protein</fullName>
    </recommendedName>
</protein>
<dbReference type="SMART" id="SM00710">
    <property type="entry name" value="PbH1"/>
    <property type="match status" value="10"/>
</dbReference>
<organism evidence="3 4">
    <name type="scientific">Chloroflexus aggregans</name>
    <dbReference type="NCBI Taxonomy" id="152260"/>
    <lineage>
        <taxon>Bacteria</taxon>
        <taxon>Bacillati</taxon>
        <taxon>Chloroflexota</taxon>
        <taxon>Chloroflexia</taxon>
        <taxon>Chloroflexales</taxon>
        <taxon>Chloroflexineae</taxon>
        <taxon>Chloroflexaceae</taxon>
        <taxon>Chloroflexus</taxon>
    </lineage>
</organism>